<dbReference type="PANTHER" id="PTHR30302">
    <property type="entry name" value="HYDROGENASE 1 MATURATION PROTEASE"/>
    <property type="match status" value="1"/>
</dbReference>
<dbReference type="KEGG" id="mpi:Mpet_1994"/>
<dbReference type="PANTHER" id="PTHR30302:SF1">
    <property type="entry name" value="HYDROGENASE 2 MATURATION PROTEASE"/>
    <property type="match status" value="1"/>
</dbReference>
<evidence type="ECO:0000256" key="4">
    <source>
        <dbReference type="ARBA" id="ARBA00022801"/>
    </source>
</evidence>
<reference evidence="5 6" key="1">
    <citation type="journal article" date="2010" name="Stand. Genomic Sci.">
        <title>Complete genome sequence of Methanoplanus petrolearius type strain (SEBR 4847).</title>
        <authorList>
            <person name="Brambilla E."/>
            <person name="Djao O.D."/>
            <person name="Daligault H."/>
            <person name="Lapidus A."/>
            <person name="Lucas S."/>
            <person name="Hammon N."/>
            <person name="Nolan M."/>
            <person name="Tice H."/>
            <person name="Cheng J.F."/>
            <person name="Han C."/>
            <person name="Tapia R."/>
            <person name="Goodwin L."/>
            <person name="Pitluck S."/>
            <person name="Liolios K."/>
            <person name="Ivanova N."/>
            <person name="Mavromatis K."/>
            <person name="Mikhailova N."/>
            <person name="Pati A."/>
            <person name="Chen A."/>
            <person name="Palaniappan K."/>
            <person name="Land M."/>
            <person name="Hauser L."/>
            <person name="Chang Y.J."/>
            <person name="Jeffries C.D."/>
            <person name="Rohde M."/>
            <person name="Spring S."/>
            <person name="Sikorski J."/>
            <person name="Goker M."/>
            <person name="Woyke T."/>
            <person name="Bristow J."/>
            <person name="Eisen J.A."/>
            <person name="Markowitz V."/>
            <person name="Hugenholtz P."/>
            <person name="Kyrpides N.C."/>
            <person name="Klenk H.P."/>
        </authorList>
    </citation>
    <scope>NUCLEOTIDE SEQUENCE [LARGE SCALE GENOMIC DNA]</scope>
    <source>
        <strain evidence="6">DSM 11571 / OCM 486 / SEBR 4847</strain>
    </source>
</reference>
<dbReference type="InterPro" id="IPR000671">
    <property type="entry name" value="Peptidase_A31"/>
</dbReference>
<proteinExistence type="inferred from homology"/>
<sequence length="177" mass="19244">MLYPEIVVAGCGNPLFADDGFGPAVIEELKKAFLPGNVKAVDAGTAGPDYVFSMLDPRETKKLIIIDIVDFGSAPGETTLIKFTDMPRNRIHDAEPGGISESLQSIKDYIEVIVIGCQPKNAVKLTMEIGLSHEVRKAIPKALRMVFDLVGVDYCSSCKFFTMHSAIKQCDYCIAGL</sequence>
<keyword evidence="3" id="KW-0064">Aspartyl protease</keyword>
<dbReference type="Proteomes" id="UP000006565">
    <property type="component" value="Chromosome"/>
</dbReference>
<evidence type="ECO:0000313" key="5">
    <source>
        <dbReference type="EMBL" id="ADN36744.1"/>
    </source>
</evidence>
<dbReference type="GeneID" id="9744473"/>
<dbReference type="NCBIfam" id="TIGR00130">
    <property type="entry name" value="frhD"/>
    <property type="match status" value="1"/>
</dbReference>
<evidence type="ECO:0000256" key="1">
    <source>
        <dbReference type="ARBA" id="ARBA00006814"/>
    </source>
</evidence>
<dbReference type="OrthoDB" id="85598at2157"/>
<dbReference type="GO" id="GO:0004190">
    <property type="term" value="F:aspartic-type endopeptidase activity"/>
    <property type="evidence" value="ECO:0007669"/>
    <property type="project" value="UniProtKB-KW"/>
</dbReference>
<comment type="similarity">
    <text evidence="1">Belongs to the peptidase A31 family.</text>
</comment>
<protein>
    <submittedName>
        <fullName evidence="5">Coenzyme F420-reducing hydrogenase delta subunit</fullName>
    </submittedName>
</protein>
<dbReference type="Gene3D" id="3.40.50.1450">
    <property type="entry name" value="HybD-like"/>
    <property type="match status" value="1"/>
</dbReference>
<name>E1RJD8_METP4</name>
<dbReference type="AlphaFoldDB" id="E1RJD8"/>
<evidence type="ECO:0000256" key="2">
    <source>
        <dbReference type="ARBA" id="ARBA00022670"/>
    </source>
</evidence>
<dbReference type="InterPro" id="IPR023430">
    <property type="entry name" value="Pept_HybD-like_dom_sf"/>
</dbReference>
<accession>E1RJD8</accession>
<keyword evidence="6" id="KW-1185">Reference proteome</keyword>
<dbReference type="HOGENOM" id="CLU_099037_0_2_2"/>
<keyword evidence="4" id="KW-0378">Hydrolase</keyword>
<dbReference type="PRINTS" id="PR00446">
    <property type="entry name" value="HYDRGNUPTAKE"/>
</dbReference>
<dbReference type="GO" id="GO:0008047">
    <property type="term" value="F:enzyme activator activity"/>
    <property type="evidence" value="ECO:0007669"/>
    <property type="project" value="InterPro"/>
</dbReference>
<organism evidence="5 6">
    <name type="scientific">Methanolacinia petrolearia (strain DSM 11571 / OCM 486 / SEBR 4847)</name>
    <name type="common">Methanoplanus petrolearius</name>
    <dbReference type="NCBI Taxonomy" id="679926"/>
    <lineage>
        <taxon>Archaea</taxon>
        <taxon>Methanobacteriati</taxon>
        <taxon>Methanobacteriota</taxon>
        <taxon>Stenosarchaea group</taxon>
        <taxon>Methanomicrobia</taxon>
        <taxon>Methanomicrobiales</taxon>
        <taxon>Methanomicrobiaceae</taxon>
        <taxon>Methanolacinia</taxon>
    </lineage>
</organism>
<dbReference type="eggNOG" id="arCOG04429">
    <property type="taxonomic scope" value="Archaea"/>
</dbReference>
<dbReference type="NCBIfam" id="TIGR00072">
    <property type="entry name" value="hydrog_prot"/>
    <property type="match status" value="1"/>
</dbReference>
<dbReference type="RefSeq" id="WP_013329921.1">
    <property type="nucleotide sequence ID" value="NC_014507.1"/>
</dbReference>
<dbReference type="GO" id="GO:0016485">
    <property type="term" value="P:protein processing"/>
    <property type="evidence" value="ECO:0007669"/>
    <property type="project" value="TreeGrafter"/>
</dbReference>
<dbReference type="SUPFAM" id="SSF53163">
    <property type="entry name" value="HybD-like"/>
    <property type="match status" value="1"/>
</dbReference>
<dbReference type="Pfam" id="PF01750">
    <property type="entry name" value="HycI"/>
    <property type="match status" value="1"/>
</dbReference>
<dbReference type="STRING" id="679926.Mpet_1994"/>
<dbReference type="InterPro" id="IPR004411">
    <property type="entry name" value="Pept_A31_F420-red_hyd_d"/>
</dbReference>
<gene>
    <name evidence="5" type="ordered locus">Mpet_1994</name>
</gene>
<evidence type="ECO:0000313" key="6">
    <source>
        <dbReference type="Proteomes" id="UP000006565"/>
    </source>
</evidence>
<keyword evidence="2" id="KW-0645">Protease</keyword>
<evidence type="ECO:0000256" key="3">
    <source>
        <dbReference type="ARBA" id="ARBA00022750"/>
    </source>
</evidence>
<dbReference type="EMBL" id="CP002117">
    <property type="protein sequence ID" value="ADN36744.1"/>
    <property type="molecule type" value="Genomic_DNA"/>
</dbReference>